<gene>
    <name evidence="2" type="ORF">BO225_08685</name>
</gene>
<dbReference type="GeneID" id="78276013"/>
<dbReference type="EMBL" id="MPKA01000086">
    <property type="protein sequence ID" value="OLU45378.1"/>
    <property type="molecule type" value="Genomic_DNA"/>
</dbReference>
<reference evidence="2 3" key="1">
    <citation type="submission" date="2016-11" db="EMBL/GenBank/DDBJ databases">
        <title>Description of two novel members of the family Erysipelotrichaceae: Ileibacterium lipovorans gen. nov., sp. nov. and Dubosiella newyorkensis, gen. nov., sp. nov.</title>
        <authorList>
            <person name="Cox L.M."/>
            <person name="Sohn J."/>
            <person name="Tyrrell K.L."/>
            <person name="Citron D.M."/>
            <person name="Lawson P.A."/>
            <person name="Patel N.B."/>
            <person name="Iizumi T."/>
            <person name="Perez-Perez G.I."/>
            <person name="Goldstein E.J."/>
            <person name="Blaser M.J."/>
        </authorList>
    </citation>
    <scope>NUCLEOTIDE SEQUENCE [LARGE SCALE GENOMIC DNA]</scope>
    <source>
        <strain evidence="2 3">NYU-BL-A4</strain>
    </source>
</reference>
<keyword evidence="1" id="KW-0472">Membrane</keyword>
<name>A0A1U7NLA7_9FIRM</name>
<dbReference type="STRING" id="1862672.BO225_08685"/>
<evidence type="ECO:0000313" key="2">
    <source>
        <dbReference type="EMBL" id="OLU45378.1"/>
    </source>
</evidence>
<dbReference type="RefSeq" id="WP_076341862.1">
    <property type="nucleotide sequence ID" value="NZ_CAPDDE010000035.1"/>
</dbReference>
<comment type="caution">
    <text evidence="2">The sequence shown here is derived from an EMBL/GenBank/DDBJ whole genome shotgun (WGS) entry which is preliminary data.</text>
</comment>
<accession>A0A1U7NLA7</accession>
<feature type="transmembrane region" description="Helical" evidence="1">
    <location>
        <begin position="63"/>
        <end position="91"/>
    </location>
</feature>
<keyword evidence="1" id="KW-1133">Transmembrane helix</keyword>
<keyword evidence="1" id="KW-0812">Transmembrane</keyword>
<keyword evidence="3" id="KW-1185">Reference proteome</keyword>
<evidence type="ECO:0000313" key="3">
    <source>
        <dbReference type="Proteomes" id="UP000186705"/>
    </source>
</evidence>
<proteinExistence type="predicted"/>
<evidence type="ECO:0000256" key="1">
    <source>
        <dbReference type="SAM" id="Phobius"/>
    </source>
</evidence>
<organism evidence="2 3">
    <name type="scientific">Dubosiella newyorkensis</name>
    <dbReference type="NCBI Taxonomy" id="1862672"/>
    <lineage>
        <taxon>Bacteria</taxon>
        <taxon>Bacillati</taxon>
        <taxon>Bacillota</taxon>
        <taxon>Erysipelotrichia</taxon>
        <taxon>Erysipelotrichales</taxon>
        <taxon>Erysipelotrichaceae</taxon>
        <taxon>Dubosiella</taxon>
    </lineage>
</organism>
<dbReference type="Proteomes" id="UP000186705">
    <property type="component" value="Unassembled WGS sequence"/>
</dbReference>
<feature type="transmembrane region" description="Helical" evidence="1">
    <location>
        <begin position="32"/>
        <end position="51"/>
    </location>
</feature>
<feature type="transmembrane region" description="Helical" evidence="1">
    <location>
        <begin position="7"/>
        <end position="26"/>
    </location>
</feature>
<dbReference type="AlphaFoldDB" id="A0A1U7NLA7"/>
<protein>
    <submittedName>
        <fullName evidence="2">Uncharacterized protein</fullName>
    </submittedName>
</protein>
<sequence>MAPIIEVIGVVVTLLTLVINIINIPYTIVFFFVYFVFGIIMGISAFLARIYSQNVYLSRRDIFRAIVLAFVEVFFTQFVILSARISVLFLICKKKLEWGTIQRNGFGEER</sequence>